<evidence type="ECO:0000256" key="3">
    <source>
        <dbReference type="ARBA" id="ARBA00022553"/>
    </source>
</evidence>
<feature type="domain" description="Histidine kinase" evidence="8">
    <location>
        <begin position="144"/>
        <end position="353"/>
    </location>
</feature>
<dbReference type="InterPro" id="IPR003594">
    <property type="entry name" value="HATPase_dom"/>
</dbReference>
<keyword evidence="7" id="KW-0472">Membrane</keyword>
<dbReference type="HOGENOM" id="CLU_756128_0_0_0"/>
<evidence type="ECO:0000256" key="2">
    <source>
        <dbReference type="ARBA" id="ARBA00012438"/>
    </source>
</evidence>
<dbReference type="CDD" id="cd00082">
    <property type="entry name" value="HisKA"/>
    <property type="match status" value="1"/>
</dbReference>
<keyword evidence="5" id="KW-0812">Transmembrane</keyword>
<evidence type="ECO:0000259" key="8">
    <source>
        <dbReference type="PROSITE" id="PS50109"/>
    </source>
</evidence>
<evidence type="ECO:0000313" key="10">
    <source>
        <dbReference type="Proteomes" id="UP000007013"/>
    </source>
</evidence>
<dbReference type="InterPro" id="IPR036890">
    <property type="entry name" value="HATPase_C_sf"/>
</dbReference>
<evidence type="ECO:0000256" key="7">
    <source>
        <dbReference type="ARBA" id="ARBA00022989"/>
    </source>
</evidence>
<reference evidence="9 10" key="1">
    <citation type="journal article" date="2011" name="J. Bacteriol.">
        <title>Genome sequence of the verrucomicrobium Opitutus terrae PB90-1, an abundant inhabitant of rice paddy soil ecosystems.</title>
        <authorList>
            <person name="van Passel M.W."/>
            <person name="Kant R."/>
            <person name="Palva A."/>
            <person name="Copeland A."/>
            <person name="Lucas S."/>
            <person name="Lapidus A."/>
            <person name="Glavina del Rio T."/>
            <person name="Pitluck S."/>
            <person name="Goltsman E."/>
            <person name="Clum A."/>
            <person name="Sun H."/>
            <person name="Schmutz J."/>
            <person name="Larimer F.W."/>
            <person name="Land M.L."/>
            <person name="Hauser L."/>
            <person name="Kyrpides N."/>
            <person name="Mikhailova N."/>
            <person name="Richardson P.P."/>
            <person name="Janssen P.H."/>
            <person name="de Vos W.M."/>
            <person name="Smidt H."/>
        </authorList>
    </citation>
    <scope>NUCLEOTIDE SEQUENCE [LARGE SCALE GENOMIC DNA]</scope>
    <source>
        <strain evidence="10">DSM 11246 / JCM 15787 / PB90-1</strain>
    </source>
</reference>
<dbReference type="PANTHER" id="PTHR45436:SF5">
    <property type="entry name" value="SENSOR HISTIDINE KINASE TRCS"/>
    <property type="match status" value="1"/>
</dbReference>
<dbReference type="InterPro" id="IPR050428">
    <property type="entry name" value="TCS_sensor_his_kinase"/>
</dbReference>
<dbReference type="InterPro" id="IPR005467">
    <property type="entry name" value="His_kinase_dom"/>
</dbReference>
<dbReference type="STRING" id="452637.Oter_0775"/>
<dbReference type="OrthoDB" id="9810730at2"/>
<evidence type="ECO:0000313" key="9">
    <source>
        <dbReference type="EMBL" id="ACB74063.1"/>
    </source>
</evidence>
<dbReference type="EC" id="2.7.13.3" evidence="2"/>
<dbReference type="Pfam" id="PF00512">
    <property type="entry name" value="HisKA"/>
    <property type="match status" value="1"/>
</dbReference>
<gene>
    <name evidence="9" type="ordered locus">Oter_0775</name>
</gene>
<comment type="catalytic activity">
    <reaction evidence="1">
        <text>ATP + protein L-histidine = ADP + protein N-phospho-L-histidine.</text>
        <dbReference type="EC" id="2.7.13.3"/>
    </reaction>
</comment>
<dbReference type="Pfam" id="PF02518">
    <property type="entry name" value="HATPase_c"/>
    <property type="match status" value="1"/>
</dbReference>
<dbReference type="GO" id="GO:0000155">
    <property type="term" value="F:phosphorelay sensor kinase activity"/>
    <property type="evidence" value="ECO:0007669"/>
    <property type="project" value="InterPro"/>
</dbReference>
<evidence type="ECO:0000256" key="1">
    <source>
        <dbReference type="ARBA" id="ARBA00000085"/>
    </source>
</evidence>
<dbReference type="PANTHER" id="PTHR45436">
    <property type="entry name" value="SENSOR HISTIDINE KINASE YKOH"/>
    <property type="match status" value="1"/>
</dbReference>
<dbReference type="Proteomes" id="UP000007013">
    <property type="component" value="Chromosome"/>
</dbReference>
<dbReference type="AlphaFoldDB" id="B1ZVG6"/>
<accession>B1ZVG6</accession>
<keyword evidence="10" id="KW-1185">Reference proteome</keyword>
<proteinExistence type="predicted"/>
<organism evidence="9 10">
    <name type="scientific">Opitutus terrae (strain DSM 11246 / JCM 15787 / PB90-1)</name>
    <dbReference type="NCBI Taxonomy" id="452637"/>
    <lineage>
        <taxon>Bacteria</taxon>
        <taxon>Pseudomonadati</taxon>
        <taxon>Verrucomicrobiota</taxon>
        <taxon>Opitutia</taxon>
        <taxon>Opitutales</taxon>
        <taxon>Opitutaceae</taxon>
        <taxon>Opitutus</taxon>
    </lineage>
</organism>
<dbReference type="SMART" id="SM00387">
    <property type="entry name" value="HATPase_c"/>
    <property type="match status" value="1"/>
</dbReference>
<keyword evidence="4" id="KW-0808">Transferase</keyword>
<dbReference type="InterPro" id="IPR003661">
    <property type="entry name" value="HisK_dim/P_dom"/>
</dbReference>
<dbReference type="SMART" id="SM00388">
    <property type="entry name" value="HisKA"/>
    <property type="match status" value="1"/>
</dbReference>
<keyword evidence="7" id="KW-1133">Transmembrane helix</keyword>
<dbReference type="EMBL" id="CP001032">
    <property type="protein sequence ID" value="ACB74063.1"/>
    <property type="molecule type" value="Genomic_DNA"/>
</dbReference>
<dbReference type="eggNOG" id="COG2205">
    <property type="taxonomic scope" value="Bacteria"/>
</dbReference>
<evidence type="ECO:0000256" key="6">
    <source>
        <dbReference type="ARBA" id="ARBA00022777"/>
    </source>
</evidence>
<sequence length="366" mass="39025">MNLPMASLLPTSVLCIGADAAGADLLAVTTRRLADGVAVRSYARLADVPPDAAVDGAGLLALCDPDAATLREALAAKDHAALPRWAVLVLGAMPDTETDGTLAVAREEWAPAVLAHAMRGALALHRCRREHAQLCGDVATFGSRIAHDLRTPLGGVMTTTEMLHEILMESDPDNAALTQPILDSADGLVKLIERMSFLAKAIASREPPQRVDMGVPFWNAFQQLESRLLATHTPLTYPQEWPAVHGHSTWLQVVWRELIANAVQHGSPGAPIEAGWNPVAGGFRFWVQDHGRVAPSLRPVLFMPFHRLNEPGAPRGLGLAIVQRLIAAEGGTCSYEPTRDGESCFTFTLPAASPSDSVSSSTTTLG</sequence>
<keyword evidence="6 9" id="KW-0418">Kinase</keyword>
<dbReference type="KEGG" id="ote:Oter_0775"/>
<dbReference type="SUPFAM" id="SSF47384">
    <property type="entry name" value="Homodimeric domain of signal transducing histidine kinase"/>
    <property type="match status" value="1"/>
</dbReference>
<evidence type="ECO:0000256" key="5">
    <source>
        <dbReference type="ARBA" id="ARBA00022692"/>
    </source>
</evidence>
<dbReference type="InterPro" id="IPR036097">
    <property type="entry name" value="HisK_dim/P_sf"/>
</dbReference>
<dbReference type="SUPFAM" id="SSF55874">
    <property type="entry name" value="ATPase domain of HSP90 chaperone/DNA topoisomerase II/histidine kinase"/>
    <property type="match status" value="1"/>
</dbReference>
<name>B1ZVG6_OPITP</name>
<protein>
    <recommendedName>
        <fullName evidence="2">histidine kinase</fullName>
        <ecNumber evidence="2">2.7.13.3</ecNumber>
    </recommendedName>
</protein>
<dbReference type="Gene3D" id="3.30.565.10">
    <property type="entry name" value="Histidine kinase-like ATPase, C-terminal domain"/>
    <property type="match status" value="1"/>
</dbReference>
<dbReference type="Gene3D" id="1.10.287.130">
    <property type="match status" value="1"/>
</dbReference>
<keyword evidence="3" id="KW-0597">Phosphoprotein</keyword>
<evidence type="ECO:0000256" key="4">
    <source>
        <dbReference type="ARBA" id="ARBA00022679"/>
    </source>
</evidence>
<dbReference type="PROSITE" id="PS50109">
    <property type="entry name" value="HIS_KIN"/>
    <property type="match status" value="1"/>
</dbReference>